<proteinExistence type="inferred from homology"/>
<sequence>MIKVAIVTGASSGLGRAISIAYSKQGWSVVCGDLSGQIPVGESQTTVDLINEAQLGRAIFVSVDVSDSSSVQNLISTAVSQYGRLDVMVNNAGISLESYNKLGPKPITETADATFDQTMAVNTRSVFLGCKYAIRQFMTQPLLASGSRGWIINTSSVYGLKAETDHVSYCTSKAAVIHMTKCVARESAPAKIHCNVICPGFIRTGMDSNLHSNAAALDATVALHPWGSLGQPGDVAKAAVFLASENAGWITGVSLPVDGGYMVR</sequence>
<dbReference type="InterPro" id="IPR020904">
    <property type="entry name" value="Sc_DH/Rdtase_CS"/>
</dbReference>
<dbReference type="EMBL" id="JAQOWY010000405">
    <property type="protein sequence ID" value="KAK1842597.1"/>
    <property type="molecule type" value="Genomic_DNA"/>
</dbReference>
<evidence type="ECO:0000256" key="1">
    <source>
        <dbReference type="ARBA" id="ARBA00006484"/>
    </source>
</evidence>
<dbReference type="PRINTS" id="PR00080">
    <property type="entry name" value="SDRFAMILY"/>
</dbReference>
<comment type="similarity">
    <text evidence="1">Belongs to the short-chain dehydrogenases/reductases (SDR) family.</text>
</comment>
<comment type="caution">
    <text evidence="3">The sequence shown here is derived from an EMBL/GenBank/DDBJ whole genome shotgun (WGS) entry which is preliminary data.</text>
</comment>
<keyword evidence="4" id="KW-1185">Reference proteome</keyword>
<dbReference type="Pfam" id="PF13561">
    <property type="entry name" value="adh_short_C2"/>
    <property type="match status" value="1"/>
</dbReference>
<dbReference type="GO" id="GO:0016616">
    <property type="term" value="F:oxidoreductase activity, acting on the CH-OH group of donors, NAD or NADP as acceptor"/>
    <property type="evidence" value="ECO:0007669"/>
    <property type="project" value="TreeGrafter"/>
</dbReference>
<dbReference type="Proteomes" id="UP001243330">
    <property type="component" value="Unassembled WGS sequence"/>
</dbReference>
<accession>A0AAD9ECF0</accession>
<dbReference type="InterPro" id="IPR036291">
    <property type="entry name" value="NAD(P)-bd_dom_sf"/>
</dbReference>
<protein>
    <recommendedName>
        <fullName evidence="5">Short-chain dehydrogenase</fullName>
    </recommendedName>
</protein>
<dbReference type="FunFam" id="3.40.50.720:FF:000084">
    <property type="entry name" value="Short-chain dehydrogenase reductase"/>
    <property type="match status" value="1"/>
</dbReference>
<reference evidence="3" key="1">
    <citation type="submission" date="2023-01" db="EMBL/GenBank/DDBJ databases">
        <title>Colletotrichum chrysophilum M932 genome sequence.</title>
        <authorList>
            <person name="Baroncelli R."/>
        </authorList>
    </citation>
    <scope>NUCLEOTIDE SEQUENCE</scope>
    <source>
        <strain evidence="3">M932</strain>
    </source>
</reference>
<organism evidence="3 4">
    <name type="scientific">Colletotrichum chrysophilum</name>
    <dbReference type="NCBI Taxonomy" id="1836956"/>
    <lineage>
        <taxon>Eukaryota</taxon>
        <taxon>Fungi</taxon>
        <taxon>Dikarya</taxon>
        <taxon>Ascomycota</taxon>
        <taxon>Pezizomycotina</taxon>
        <taxon>Sordariomycetes</taxon>
        <taxon>Hypocreomycetidae</taxon>
        <taxon>Glomerellales</taxon>
        <taxon>Glomerellaceae</taxon>
        <taxon>Colletotrichum</taxon>
        <taxon>Colletotrichum gloeosporioides species complex</taxon>
    </lineage>
</organism>
<dbReference type="AlphaFoldDB" id="A0AAD9ECF0"/>
<name>A0AAD9ECF0_9PEZI</name>
<dbReference type="PROSITE" id="PS00061">
    <property type="entry name" value="ADH_SHORT"/>
    <property type="match status" value="1"/>
</dbReference>
<keyword evidence="2" id="KW-0521">NADP</keyword>
<dbReference type="PRINTS" id="PR00081">
    <property type="entry name" value="GDHRDH"/>
</dbReference>
<dbReference type="InterPro" id="IPR002347">
    <property type="entry name" value="SDR_fam"/>
</dbReference>
<gene>
    <name evidence="3" type="ORF">CCHR01_14784</name>
</gene>
<evidence type="ECO:0000256" key="2">
    <source>
        <dbReference type="ARBA" id="ARBA00022857"/>
    </source>
</evidence>
<evidence type="ECO:0000313" key="4">
    <source>
        <dbReference type="Proteomes" id="UP001243330"/>
    </source>
</evidence>
<evidence type="ECO:0008006" key="5">
    <source>
        <dbReference type="Google" id="ProtNLM"/>
    </source>
</evidence>
<dbReference type="PANTHER" id="PTHR42760:SF124">
    <property type="entry name" value="SHORT-CHAIN DEHYDROGENASE_REDUCTASE"/>
    <property type="match status" value="1"/>
</dbReference>
<dbReference type="PANTHER" id="PTHR42760">
    <property type="entry name" value="SHORT-CHAIN DEHYDROGENASES/REDUCTASES FAMILY MEMBER"/>
    <property type="match status" value="1"/>
</dbReference>
<dbReference type="CDD" id="cd05233">
    <property type="entry name" value="SDR_c"/>
    <property type="match status" value="1"/>
</dbReference>
<dbReference type="SUPFAM" id="SSF51735">
    <property type="entry name" value="NAD(P)-binding Rossmann-fold domains"/>
    <property type="match status" value="1"/>
</dbReference>
<dbReference type="Gene3D" id="3.40.50.720">
    <property type="entry name" value="NAD(P)-binding Rossmann-like Domain"/>
    <property type="match status" value="1"/>
</dbReference>
<dbReference type="NCBIfam" id="NF005559">
    <property type="entry name" value="PRK07231.1"/>
    <property type="match status" value="1"/>
</dbReference>
<evidence type="ECO:0000313" key="3">
    <source>
        <dbReference type="EMBL" id="KAK1842597.1"/>
    </source>
</evidence>